<comment type="caution">
    <text evidence="3">The sequence shown here is derived from an EMBL/GenBank/DDBJ whole genome shotgun (WGS) entry which is preliminary data.</text>
</comment>
<evidence type="ECO:0000313" key="3">
    <source>
        <dbReference type="EMBL" id="KAK2161422.1"/>
    </source>
</evidence>
<evidence type="ECO:0000256" key="2">
    <source>
        <dbReference type="SAM" id="Phobius"/>
    </source>
</evidence>
<feature type="transmembrane region" description="Helical" evidence="2">
    <location>
        <begin position="97"/>
        <end position="119"/>
    </location>
</feature>
<protein>
    <submittedName>
        <fullName evidence="3">Uncharacterized protein</fullName>
    </submittedName>
</protein>
<keyword evidence="2" id="KW-1133">Transmembrane helix</keyword>
<feature type="region of interest" description="Disordered" evidence="1">
    <location>
        <begin position="1"/>
        <end position="35"/>
    </location>
</feature>
<proteinExistence type="predicted"/>
<name>A0AAD9N8W6_RIDPI</name>
<evidence type="ECO:0000313" key="4">
    <source>
        <dbReference type="Proteomes" id="UP001209878"/>
    </source>
</evidence>
<dbReference type="Proteomes" id="UP001209878">
    <property type="component" value="Unassembled WGS sequence"/>
</dbReference>
<feature type="compositionally biased region" description="Polar residues" evidence="1">
    <location>
        <begin position="1"/>
        <end position="16"/>
    </location>
</feature>
<keyword evidence="4" id="KW-1185">Reference proteome</keyword>
<organism evidence="3 4">
    <name type="scientific">Ridgeia piscesae</name>
    <name type="common">Tubeworm</name>
    <dbReference type="NCBI Taxonomy" id="27915"/>
    <lineage>
        <taxon>Eukaryota</taxon>
        <taxon>Metazoa</taxon>
        <taxon>Spiralia</taxon>
        <taxon>Lophotrochozoa</taxon>
        <taxon>Annelida</taxon>
        <taxon>Polychaeta</taxon>
        <taxon>Sedentaria</taxon>
        <taxon>Canalipalpata</taxon>
        <taxon>Sabellida</taxon>
        <taxon>Siboglinidae</taxon>
        <taxon>Ridgeia</taxon>
    </lineage>
</organism>
<keyword evidence="2" id="KW-0812">Transmembrane</keyword>
<dbReference type="AlphaFoldDB" id="A0AAD9N8W6"/>
<keyword evidence="2" id="KW-0472">Membrane</keyword>
<gene>
    <name evidence="3" type="ORF">NP493_1585g00013</name>
</gene>
<evidence type="ECO:0000256" key="1">
    <source>
        <dbReference type="SAM" id="MobiDB-lite"/>
    </source>
</evidence>
<dbReference type="EMBL" id="JAODUO010001582">
    <property type="protein sequence ID" value="KAK2161422.1"/>
    <property type="molecule type" value="Genomic_DNA"/>
</dbReference>
<sequence>MPLCSLQSFSGSQSTDHTMDTDLAPGSGGYASQPDVASSKTSHIYDVISDLNVTLESATNRTLYDIVSSLNVSGETTRMSTSSDGSLLRWIFSDIQLVKAIVLVVVITVLLLSTGRLIFKTFSGVGVGKDDCV</sequence>
<reference evidence="3" key="1">
    <citation type="journal article" date="2023" name="Mol. Biol. Evol.">
        <title>Third-Generation Sequencing Reveals the Adaptive Role of the Epigenome in Three Deep-Sea Polychaetes.</title>
        <authorList>
            <person name="Perez M."/>
            <person name="Aroh O."/>
            <person name="Sun Y."/>
            <person name="Lan Y."/>
            <person name="Juniper S.K."/>
            <person name="Young C.R."/>
            <person name="Angers B."/>
            <person name="Qian P.Y."/>
        </authorList>
    </citation>
    <scope>NUCLEOTIDE SEQUENCE</scope>
    <source>
        <strain evidence="3">R07B-5</strain>
    </source>
</reference>
<accession>A0AAD9N8W6</accession>